<feature type="transmembrane region" description="Helical" evidence="2">
    <location>
        <begin position="555"/>
        <end position="579"/>
    </location>
</feature>
<dbReference type="InterPro" id="IPR010090">
    <property type="entry name" value="Phage_tape_meas"/>
</dbReference>
<evidence type="ECO:0000256" key="1">
    <source>
        <dbReference type="SAM" id="MobiDB-lite"/>
    </source>
</evidence>
<keyword evidence="5" id="KW-1185">Reference proteome</keyword>
<feature type="domain" description="Phage tail tape measure protein" evidence="3">
    <location>
        <begin position="227"/>
        <end position="423"/>
    </location>
</feature>
<proteinExistence type="predicted"/>
<evidence type="ECO:0000313" key="5">
    <source>
        <dbReference type="Proteomes" id="UP000615326"/>
    </source>
</evidence>
<gene>
    <name evidence="4" type="ORF">GOB84_12305</name>
</gene>
<dbReference type="Pfam" id="PF10145">
    <property type="entry name" value="PhageMin_Tail"/>
    <property type="match status" value="1"/>
</dbReference>
<feature type="region of interest" description="Disordered" evidence="1">
    <location>
        <begin position="669"/>
        <end position="693"/>
    </location>
</feature>
<keyword evidence="2" id="KW-0812">Transmembrane</keyword>
<protein>
    <submittedName>
        <fullName evidence="4">Phage tail tape measure protein</fullName>
    </submittedName>
</protein>
<dbReference type="NCBIfam" id="TIGR01760">
    <property type="entry name" value="tape_meas_TP901"/>
    <property type="match status" value="1"/>
</dbReference>
<reference evidence="4 5" key="1">
    <citation type="journal article" date="2020" name="Int. J. Syst. Evol. Microbiol.">
        <title>Novel acetic acid bacteria from cider fermentations: Acetobacter conturbans sp. nov. and Acetobacter fallax sp. nov.</title>
        <authorList>
            <person name="Sombolestani A.S."/>
            <person name="Cleenwerck I."/>
            <person name="Cnockaert M."/>
            <person name="Borremans W."/>
            <person name="Wieme A.D."/>
            <person name="De Vuyst L."/>
            <person name="Vandamme P."/>
        </authorList>
    </citation>
    <scope>NUCLEOTIDE SEQUENCE [LARGE SCALE GENOMIC DNA]</scope>
    <source>
        <strain evidence="4 5">LMG 1637</strain>
    </source>
</reference>
<dbReference type="Proteomes" id="UP000615326">
    <property type="component" value="Unassembled WGS sequence"/>
</dbReference>
<keyword evidence="2" id="KW-0472">Membrane</keyword>
<evidence type="ECO:0000256" key="2">
    <source>
        <dbReference type="SAM" id="Phobius"/>
    </source>
</evidence>
<comment type="caution">
    <text evidence="4">The sequence shown here is derived from an EMBL/GenBank/DDBJ whole genome shotgun (WGS) entry which is preliminary data.</text>
</comment>
<evidence type="ECO:0000313" key="4">
    <source>
        <dbReference type="EMBL" id="NHO33332.1"/>
    </source>
</evidence>
<sequence>MADDLRAKFQLDFNVGSTEAISRVEQILQRIDGALDKLRRAVDPFAEMTAPVARATAATQALNETLARTTQATGSASEATTVLNEALNVTGSAAAEAGEGLSVVGTQAESAAARVSDAAARMQSAMRGVSAMNDFHAGYGGSAGSAGGGMGRVRAAGGAISGFGDSINAGIGNAFGAAATGLGLIAPIHAAAEYDNDLTHIGITLGQTGAANAPFARALGERIDAIARQTGQKSPDLVGAASFLSQEGYSLPKIESFLPQVARISTAYNSAPSAVAKTAFALNQNLGISDAQLPTALAMIARVGKESALPMEQLAPLFPLVASAAGEIGVSGPQGVADLASMMAIIRKNVGTEGEATTDLRRVISTFTSNHGRTRFKKLLGVDPQTIMDQANDQGRDPLAAVMDRIQAVPTARGRQHAVAELFANLEDRTAAAAMTRQFDQMMAIRDRIQNTSPQMINADFDTGLQSTLIRLQAFEDALGQLNRRIGSSFVPVLNTLTFGLKGLVSGFDAVNEITSGWASTISGGVGGFLAFATALGVIRAVCGPLLAGLSLLRIGALALISPWGLVGMALAGVGVAAYEIYKHWDGIKPYFTALGSWMTSWGRSIGSFFSHIFDGFSAAFHDIENRIASSSLGHLMGMSAVPHLVPAIPSGGGQSQFGLHVSHEPGLRITQTGGPRGAMTIGPDRGRMVAQP</sequence>
<accession>A0ABX0KHE0</accession>
<name>A0ABX0KHE0_9PROT</name>
<feature type="transmembrane region" description="Helical" evidence="2">
    <location>
        <begin position="518"/>
        <end position="543"/>
    </location>
</feature>
<evidence type="ECO:0000259" key="3">
    <source>
        <dbReference type="Pfam" id="PF10145"/>
    </source>
</evidence>
<dbReference type="EMBL" id="WOSW01000025">
    <property type="protein sequence ID" value="NHO33332.1"/>
    <property type="molecule type" value="Genomic_DNA"/>
</dbReference>
<keyword evidence="2" id="KW-1133">Transmembrane helix</keyword>
<organism evidence="4 5">
    <name type="scientific">Acetobacter fallax</name>
    <dbReference type="NCBI Taxonomy" id="1737473"/>
    <lineage>
        <taxon>Bacteria</taxon>
        <taxon>Pseudomonadati</taxon>
        <taxon>Pseudomonadota</taxon>
        <taxon>Alphaproteobacteria</taxon>
        <taxon>Acetobacterales</taxon>
        <taxon>Acetobacteraceae</taxon>
        <taxon>Acetobacter</taxon>
    </lineage>
</organism>
<dbReference type="RefSeq" id="WP_173577853.1">
    <property type="nucleotide sequence ID" value="NZ_WOSW01000025.1"/>
</dbReference>